<dbReference type="OrthoDB" id="2339828at2"/>
<dbReference type="RefSeq" id="WP_126808556.1">
    <property type="nucleotide sequence ID" value="NZ_NGKA01000008.1"/>
</dbReference>
<dbReference type="EMBL" id="NGKA01000008">
    <property type="protein sequence ID" value="RSU12192.1"/>
    <property type="molecule type" value="Genomic_DNA"/>
</dbReference>
<reference evidence="1 2" key="1">
    <citation type="submission" date="2017-05" db="EMBL/GenBank/DDBJ databases">
        <title>Vagococcus spp. assemblies.</title>
        <authorList>
            <person name="Gulvik C.A."/>
        </authorList>
    </citation>
    <scope>NUCLEOTIDE SEQUENCE [LARGE SCALE GENOMIC DNA]</scope>
    <source>
        <strain evidence="1 2">CCUG 51432</strain>
    </source>
</reference>
<dbReference type="Proteomes" id="UP000287605">
    <property type="component" value="Unassembled WGS sequence"/>
</dbReference>
<protein>
    <submittedName>
        <fullName evidence="1">Uncharacterized protein</fullName>
    </submittedName>
</protein>
<comment type="caution">
    <text evidence="1">The sequence shown here is derived from an EMBL/GenBank/DDBJ whole genome shotgun (WGS) entry which is preliminary data.</text>
</comment>
<organism evidence="1 2">
    <name type="scientific">Vagococcus elongatus</name>
    <dbReference type="NCBI Taxonomy" id="180344"/>
    <lineage>
        <taxon>Bacteria</taxon>
        <taxon>Bacillati</taxon>
        <taxon>Bacillota</taxon>
        <taxon>Bacilli</taxon>
        <taxon>Lactobacillales</taxon>
        <taxon>Enterococcaceae</taxon>
        <taxon>Vagococcus</taxon>
    </lineage>
</organism>
<proteinExistence type="predicted"/>
<name>A0A430AVV6_9ENTE</name>
<evidence type="ECO:0000313" key="1">
    <source>
        <dbReference type="EMBL" id="RSU12192.1"/>
    </source>
</evidence>
<sequence length="361" mass="41815">MQPYLNPIANFDAKNDYQFTYLYLGSSRVLKNEVKIREAKDGSDPIYSRISTKFDKSHIVPKGSLENGKTYWASIRVEVDGEFTEWSPEVSFLCLATPSLKFDSLDNENYIFNDDIMMQVIYRQEQGERIETFQFTLLDQNKQAITKYPVRIPDTTTPNVLQERMTNLVKGRLYYVGIRLRTKNGINHYEDHEFIPQFITPALEGIVVAEAQPENGQVLVQSYLKQLLGTQVKPSVPGMDIANDVAYSYWKDEWIIIPKEKPLMYTRLGMAKASDWVAKVWCENIPNGVMLDFAKEDNGHPHIKFIKHDDYITCEKELGGIKSRTKSNTIKNLKLGKFYLYIKVIEYRVQMTIVPYEVDEI</sequence>
<keyword evidence="2" id="KW-1185">Reference proteome</keyword>
<dbReference type="AlphaFoldDB" id="A0A430AVV6"/>
<accession>A0A430AVV6</accession>
<evidence type="ECO:0000313" key="2">
    <source>
        <dbReference type="Proteomes" id="UP000287605"/>
    </source>
</evidence>
<gene>
    <name evidence="1" type="ORF">CBF29_06225</name>
</gene>